<dbReference type="EMBL" id="CAJZBQ010000014">
    <property type="protein sequence ID" value="CAG9315859.1"/>
    <property type="molecule type" value="Genomic_DNA"/>
</dbReference>
<dbReference type="Gene3D" id="1.20.120.730">
    <property type="entry name" value="Sec23/Sec24 helical domain"/>
    <property type="match status" value="1"/>
</dbReference>
<dbReference type="Pfam" id="PF08033">
    <property type="entry name" value="Sec23_BS"/>
    <property type="match status" value="1"/>
</dbReference>
<dbReference type="InterPro" id="IPR036180">
    <property type="entry name" value="Gelsolin-like_dom_sf"/>
</dbReference>
<dbReference type="InterPro" id="IPR036465">
    <property type="entry name" value="vWFA_dom_sf"/>
</dbReference>
<proteinExistence type="inferred from homology"/>
<dbReference type="InterPro" id="IPR036175">
    <property type="entry name" value="Sec23/24_helical_dom_sf"/>
</dbReference>
<dbReference type="SUPFAM" id="SSF82754">
    <property type="entry name" value="C-terminal, gelsolin-like domain of Sec23/24"/>
    <property type="match status" value="1"/>
</dbReference>
<evidence type="ECO:0000256" key="3">
    <source>
        <dbReference type="ARBA" id="ARBA00022927"/>
    </source>
</evidence>
<comment type="similarity">
    <text evidence="1">Belongs to the SEC23/SEC24 family. SEC24 subfamily.</text>
</comment>
<name>A0AAU9IK36_9CILI</name>
<sequence>MAFQGDHKSRLPHLQRPLYQEAEPLTVKSEMMQQNTVPDTIAERRIQAEQPREARIQVETLPRPLQRHDEFLGQFTAMGQLAPPILDNYIAKEQAVTSPRFLRFTFSQCAIDENTQKTTGLPLAAVWHPLADVGPGEDAISILNKTPFRCNRCLAFINPHFRFVEGGRKCICNICGLVQDNSDEYFNDRDNKPELLAGTYEFVAPSDYSNRPPMAPLFFFCIDISAGSLSTGLPQQILTSIKGILDYITLPERCNIGIMTFDISMQFYKIGPTGEVSEILVTDVEDPFVPENVDGLAYNVAEQREQLDGLLDKLLTWEWTQPTKVNLSAGTIADACKNYLLKGRGGRVLIFTSQLGTVGKYKLTNRVDPKLFNTEKEKLMYAPLESYATLAQECTAEDVCVDIFLCTGQYADVPSLAALCSQTGGDLNYYPSFNASFDGERIYYKIFRILTRTQGFQAVMRARCSNGIAIDQYIGKFKRKGPVEMELSCIDSDKTIAIILKHDSKLQEDIDLHVQCAMLYTNQYGQRLIRIFNGLMRSTKIVPNIFKSGDADTIANVIARINAHSLYEEMLGTIREKWHSSMIQLLTTHRITLETAEMNKILAPENLRLLPLYSNTAMKLPAFSLTGVQLDSRLFSVHDLLGMSIHQSRLLFYPSIYSLHDISYQPHQPGTLNSSELLILPNLVCCSLNSINTNGAYLLFNGEVMLFYIGRNTNEEFLQNVFGISQFDELSENPEYWVLNDLGNDESAKVIAIVDEIRKRAPSAYPTLYWLFEGKGDDFILRRFMVEDATASEMSYSDYLLRLHKIVLNKVAERRG</sequence>
<feature type="domain" description="Sec23/Sec24 beta-sandwich" evidence="7">
    <location>
        <begin position="455"/>
        <end position="533"/>
    </location>
</feature>
<dbReference type="Proteomes" id="UP001162131">
    <property type="component" value="Unassembled WGS sequence"/>
</dbReference>
<keyword evidence="2" id="KW-0813">Transport</keyword>
<dbReference type="Pfam" id="PF04810">
    <property type="entry name" value="zf-Sec23_Sec24"/>
    <property type="match status" value="1"/>
</dbReference>
<dbReference type="InterPro" id="IPR050550">
    <property type="entry name" value="SEC23_SEC24_subfamily"/>
</dbReference>
<dbReference type="InterPro" id="IPR012990">
    <property type="entry name" value="Beta-sandwich_Sec23_24"/>
</dbReference>
<dbReference type="Pfam" id="PF04815">
    <property type="entry name" value="Sec23_helical"/>
    <property type="match status" value="1"/>
</dbReference>
<dbReference type="GO" id="GO:0030127">
    <property type="term" value="C:COPII vesicle coat"/>
    <property type="evidence" value="ECO:0007669"/>
    <property type="project" value="InterPro"/>
</dbReference>
<evidence type="ECO:0000256" key="2">
    <source>
        <dbReference type="ARBA" id="ARBA00022448"/>
    </source>
</evidence>
<dbReference type="Gene3D" id="3.40.20.10">
    <property type="entry name" value="Severin"/>
    <property type="match status" value="1"/>
</dbReference>
<dbReference type="PANTHER" id="PTHR13803">
    <property type="entry name" value="SEC24-RELATED PROTEIN"/>
    <property type="match status" value="1"/>
</dbReference>
<accession>A0AAU9IK36</accession>
<reference evidence="8" key="1">
    <citation type="submission" date="2021-09" db="EMBL/GenBank/DDBJ databases">
        <authorList>
            <consortium name="AG Swart"/>
            <person name="Singh M."/>
            <person name="Singh A."/>
            <person name="Seah K."/>
            <person name="Emmerich C."/>
        </authorList>
    </citation>
    <scope>NUCLEOTIDE SEQUENCE</scope>
    <source>
        <strain evidence="8">ATCC30299</strain>
    </source>
</reference>
<dbReference type="SUPFAM" id="SSF82919">
    <property type="entry name" value="Zn-finger domain of Sec23/24"/>
    <property type="match status" value="1"/>
</dbReference>
<gene>
    <name evidence="8" type="ORF">BSTOLATCC_MIC14603</name>
</gene>
<dbReference type="Gene3D" id="2.60.40.1670">
    <property type="entry name" value="beta-sandwich domain of Sec23/24"/>
    <property type="match status" value="1"/>
</dbReference>
<dbReference type="GO" id="GO:0070971">
    <property type="term" value="C:endoplasmic reticulum exit site"/>
    <property type="evidence" value="ECO:0007669"/>
    <property type="project" value="TreeGrafter"/>
</dbReference>
<dbReference type="InterPro" id="IPR006900">
    <property type="entry name" value="Sec23/24_helical_dom"/>
</dbReference>
<evidence type="ECO:0000259" key="5">
    <source>
        <dbReference type="Pfam" id="PF04811"/>
    </source>
</evidence>
<organism evidence="8 9">
    <name type="scientific">Blepharisma stoltei</name>
    <dbReference type="NCBI Taxonomy" id="1481888"/>
    <lineage>
        <taxon>Eukaryota</taxon>
        <taxon>Sar</taxon>
        <taxon>Alveolata</taxon>
        <taxon>Ciliophora</taxon>
        <taxon>Postciliodesmatophora</taxon>
        <taxon>Heterotrichea</taxon>
        <taxon>Heterotrichida</taxon>
        <taxon>Blepharismidae</taxon>
        <taxon>Blepharisma</taxon>
    </lineage>
</organism>
<dbReference type="InterPro" id="IPR006895">
    <property type="entry name" value="Znf_Sec23_Sec24"/>
</dbReference>
<dbReference type="Pfam" id="PF04811">
    <property type="entry name" value="Sec23_trunk"/>
    <property type="match status" value="1"/>
</dbReference>
<dbReference type="InterPro" id="IPR006896">
    <property type="entry name" value="Sec23/24_trunk_dom"/>
</dbReference>
<dbReference type="GO" id="GO:0090110">
    <property type="term" value="P:COPII-coated vesicle cargo loading"/>
    <property type="evidence" value="ECO:0007669"/>
    <property type="project" value="TreeGrafter"/>
</dbReference>
<dbReference type="AlphaFoldDB" id="A0AAU9IK36"/>
<dbReference type="InterPro" id="IPR036174">
    <property type="entry name" value="Znf_Sec23_Sec24_sf"/>
</dbReference>
<dbReference type="PANTHER" id="PTHR13803:SF4">
    <property type="entry name" value="SECRETORY 24CD, ISOFORM C"/>
    <property type="match status" value="1"/>
</dbReference>
<protein>
    <submittedName>
        <fullName evidence="8">Uncharacterized protein</fullName>
    </submittedName>
</protein>
<evidence type="ECO:0000313" key="9">
    <source>
        <dbReference type="Proteomes" id="UP001162131"/>
    </source>
</evidence>
<evidence type="ECO:0000256" key="1">
    <source>
        <dbReference type="ARBA" id="ARBA00008334"/>
    </source>
</evidence>
<feature type="domain" description="Zinc finger Sec23/Sec24-type" evidence="4">
    <location>
        <begin position="147"/>
        <end position="185"/>
    </location>
</feature>
<keyword evidence="3" id="KW-0653">Protein transport</keyword>
<evidence type="ECO:0000259" key="7">
    <source>
        <dbReference type="Pfam" id="PF08033"/>
    </source>
</evidence>
<feature type="domain" description="Sec23/Sec24 helical" evidence="6">
    <location>
        <begin position="550"/>
        <end position="648"/>
    </location>
</feature>
<feature type="domain" description="Sec23/Sec24 trunk" evidence="5">
    <location>
        <begin position="213"/>
        <end position="448"/>
    </location>
</feature>
<keyword evidence="9" id="KW-1185">Reference proteome</keyword>
<dbReference type="SUPFAM" id="SSF81811">
    <property type="entry name" value="Helical domain of Sec23/24"/>
    <property type="match status" value="1"/>
</dbReference>
<evidence type="ECO:0000259" key="6">
    <source>
        <dbReference type="Pfam" id="PF04815"/>
    </source>
</evidence>
<dbReference type="GO" id="GO:0000149">
    <property type="term" value="F:SNARE binding"/>
    <property type="evidence" value="ECO:0007669"/>
    <property type="project" value="TreeGrafter"/>
</dbReference>
<evidence type="ECO:0000259" key="4">
    <source>
        <dbReference type="Pfam" id="PF04810"/>
    </source>
</evidence>
<dbReference type="InterPro" id="IPR029006">
    <property type="entry name" value="ADF-H/Gelsolin-like_dom_sf"/>
</dbReference>
<dbReference type="Gene3D" id="2.30.30.380">
    <property type="entry name" value="Zn-finger domain of Sec23/24"/>
    <property type="match status" value="1"/>
</dbReference>
<evidence type="ECO:0000313" key="8">
    <source>
        <dbReference type="EMBL" id="CAG9315859.1"/>
    </source>
</evidence>
<dbReference type="SUPFAM" id="SSF81995">
    <property type="entry name" value="beta-sandwich domain of Sec23/24"/>
    <property type="match status" value="1"/>
</dbReference>
<dbReference type="Gene3D" id="3.40.50.410">
    <property type="entry name" value="von Willebrand factor, type A domain"/>
    <property type="match status" value="1"/>
</dbReference>
<dbReference type="GO" id="GO:0008270">
    <property type="term" value="F:zinc ion binding"/>
    <property type="evidence" value="ECO:0007669"/>
    <property type="project" value="InterPro"/>
</dbReference>
<comment type="caution">
    <text evidence="8">The sequence shown here is derived from an EMBL/GenBank/DDBJ whole genome shotgun (WGS) entry which is preliminary data.</text>
</comment>
<dbReference type="GO" id="GO:0006886">
    <property type="term" value="P:intracellular protein transport"/>
    <property type="evidence" value="ECO:0007669"/>
    <property type="project" value="InterPro"/>
</dbReference>
<dbReference type="SUPFAM" id="SSF53300">
    <property type="entry name" value="vWA-like"/>
    <property type="match status" value="1"/>
</dbReference>